<dbReference type="RefSeq" id="WP_048172820.1">
    <property type="nucleotide sequence ID" value="NZ_CP009506.1"/>
</dbReference>
<proteinExistence type="predicted"/>
<name>A0A0E3P5M5_9EURY</name>
<evidence type="ECO:0000313" key="2">
    <source>
        <dbReference type="EMBL" id="AKB29107.1"/>
    </source>
</evidence>
<sequence length="393" mass="42635">MRMKVVLLIIAFMVSMQVVATASDIGIGASPGNMSYMLAPGSSAEQSLYVINTGTETATYNVFIDDSTYSGWFTFSVSSFELSAGENKKVKVTLNVPASAKEDVDCKIKIPCTVPGGDVGTGIMIPVHIEISSSEDSSSKKSSSGGSSSGGGGGSPEPASNVEARELSQQYITSGSRVRFNFTQDATCVKYVEFDAKKTLGKVTTIIEVLKERSALTPDTPDGEVYNYLNIWVGNEGVATPENIENAVIGFNVDKTWVREKDIDVNSIALAYFDGEEWNPLLTKKVKEDVEYLYLEAETTSFSHFAVTGEKANETEKNMSAAPVTRAREKLKESAENLESTATKSLEGKEPGFLAEIEGYEEKLRDFYLSLIHSLQEKSWYPGAAHKNAGTEN</sequence>
<dbReference type="NCBIfam" id="TIGR04213">
    <property type="entry name" value="PGF_pre_PGF"/>
    <property type="match status" value="1"/>
</dbReference>
<dbReference type="KEGG" id="msw:MSSIT_2388"/>
<dbReference type="PATRIC" id="fig|1434120.4.peg.3126"/>
<evidence type="ECO:0008006" key="4">
    <source>
        <dbReference type="Google" id="ProtNLM"/>
    </source>
</evidence>
<dbReference type="Proteomes" id="UP000033111">
    <property type="component" value="Chromosome"/>
</dbReference>
<accession>A0A0E3P5M5</accession>
<dbReference type="GeneID" id="24861271"/>
<dbReference type="EMBL" id="CP009506">
    <property type="protein sequence ID" value="AKB29107.1"/>
    <property type="molecule type" value="Genomic_DNA"/>
</dbReference>
<dbReference type="OrthoDB" id="103676at2157"/>
<feature type="compositionally biased region" description="Low complexity" evidence="1">
    <location>
        <begin position="132"/>
        <end position="146"/>
    </location>
</feature>
<dbReference type="InterPro" id="IPR013783">
    <property type="entry name" value="Ig-like_fold"/>
</dbReference>
<gene>
    <name evidence="2" type="ORF">MSSIT_2388</name>
</gene>
<dbReference type="Gene3D" id="2.60.40.10">
    <property type="entry name" value="Immunoglobulins"/>
    <property type="match status" value="1"/>
</dbReference>
<feature type="region of interest" description="Disordered" evidence="1">
    <location>
        <begin position="132"/>
        <end position="160"/>
    </location>
</feature>
<evidence type="ECO:0000256" key="1">
    <source>
        <dbReference type="SAM" id="MobiDB-lite"/>
    </source>
</evidence>
<reference evidence="2 3" key="1">
    <citation type="submission" date="2014-07" db="EMBL/GenBank/DDBJ databases">
        <title>Methanogenic archaea and the global carbon cycle.</title>
        <authorList>
            <person name="Henriksen J.R."/>
            <person name="Luke J."/>
            <person name="Reinhart S."/>
            <person name="Benedict M.N."/>
            <person name="Youngblut N.D."/>
            <person name="Metcalf M.E."/>
            <person name="Whitaker R.J."/>
            <person name="Metcalf W.W."/>
        </authorList>
    </citation>
    <scope>NUCLEOTIDE SEQUENCE [LARGE SCALE GENOMIC DNA]</scope>
    <source>
        <strain evidence="2 3">T4/M</strain>
    </source>
</reference>
<dbReference type="HOGENOM" id="CLU_056683_0_0_2"/>
<evidence type="ECO:0000313" key="3">
    <source>
        <dbReference type="Proteomes" id="UP000033111"/>
    </source>
</evidence>
<dbReference type="InterPro" id="IPR026453">
    <property type="entry name" value="PGF_pre_PGF"/>
</dbReference>
<dbReference type="AlphaFoldDB" id="A0A0E3P5M5"/>
<keyword evidence="3" id="KW-1185">Reference proteome</keyword>
<organism evidence="2 3">
    <name type="scientific">Methanosarcina siciliae T4/M</name>
    <dbReference type="NCBI Taxonomy" id="1434120"/>
    <lineage>
        <taxon>Archaea</taxon>
        <taxon>Methanobacteriati</taxon>
        <taxon>Methanobacteriota</taxon>
        <taxon>Stenosarchaea group</taxon>
        <taxon>Methanomicrobia</taxon>
        <taxon>Methanosarcinales</taxon>
        <taxon>Methanosarcinaceae</taxon>
        <taxon>Methanosarcina</taxon>
    </lineage>
</organism>
<protein>
    <recommendedName>
        <fullName evidence="4">Cell surface protein</fullName>
    </recommendedName>
</protein>